<name>A0AAW8D6L1_9BURK</name>
<feature type="domain" description="Periplasmic binding protein" evidence="5">
    <location>
        <begin position="29"/>
        <end position="283"/>
    </location>
</feature>
<dbReference type="GO" id="GO:0030313">
    <property type="term" value="C:cell envelope"/>
    <property type="evidence" value="ECO:0007669"/>
    <property type="project" value="UniProtKB-SubCell"/>
</dbReference>
<dbReference type="Gene3D" id="3.40.50.2300">
    <property type="match status" value="2"/>
</dbReference>
<evidence type="ECO:0000256" key="2">
    <source>
        <dbReference type="ARBA" id="ARBA00007639"/>
    </source>
</evidence>
<proteinExistence type="inferred from homology"/>
<dbReference type="PANTHER" id="PTHR46847:SF3">
    <property type="entry name" value="GALACTOFURANOSE-BINDING PROTEIN YTFQ"/>
    <property type="match status" value="1"/>
</dbReference>
<dbReference type="Pfam" id="PF13407">
    <property type="entry name" value="Peripla_BP_4"/>
    <property type="match status" value="1"/>
</dbReference>
<organism evidence="6 7">
    <name type="scientific">Variovorax boronicumulans</name>
    <dbReference type="NCBI Taxonomy" id="436515"/>
    <lineage>
        <taxon>Bacteria</taxon>
        <taxon>Pseudomonadati</taxon>
        <taxon>Pseudomonadota</taxon>
        <taxon>Betaproteobacteria</taxon>
        <taxon>Burkholderiales</taxon>
        <taxon>Comamonadaceae</taxon>
        <taxon>Variovorax</taxon>
    </lineage>
</organism>
<dbReference type="PANTHER" id="PTHR46847">
    <property type="entry name" value="D-ALLOSE-BINDING PERIPLASMIC PROTEIN-RELATED"/>
    <property type="match status" value="1"/>
</dbReference>
<sequence length="318" mass="33280">MLKTVLAALSASLLVLAVPVSAQTKPLRVGISSPESNNPFHVALARSIAATLKERGIEPLLLSANADVAAQVNNIGDLVAAKVDAILVAPLDEEGAVQAVQRAKAAGIPVFMYARALDQKYSDLWLSFVGMDAVAVGTAKGQWLVANASPGKVAMLTGPAGAAPMLEQERGFRKVIESKGFKVVFAQPSQQTRERGIKLAEDALVAHRDLVAIYASNDDLALGAAQAVKSAGLKGKVLTMGLNGSPTALAAVHSGDMAATVLLDPVAWGKTAANTVADYLQNKQTPPRFIPMQHRTVGQSEAFDLIPPALREKLGVKQ</sequence>
<comment type="similarity">
    <text evidence="2">Belongs to the bacterial solute-binding protein 2 family.</text>
</comment>
<evidence type="ECO:0000256" key="1">
    <source>
        <dbReference type="ARBA" id="ARBA00004196"/>
    </source>
</evidence>
<evidence type="ECO:0000256" key="3">
    <source>
        <dbReference type="ARBA" id="ARBA00022729"/>
    </source>
</evidence>
<feature type="chain" id="PRO_5043678678" evidence="4">
    <location>
        <begin position="23"/>
        <end position="318"/>
    </location>
</feature>
<feature type="signal peptide" evidence="4">
    <location>
        <begin position="1"/>
        <end position="22"/>
    </location>
</feature>
<comment type="subcellular location">
    <subcellularLocation>
        <location evidence="1">Cell envelope</location>
    </subcellularLocation>
</comment>
<dbReference type="InterPro" id="IPR028082">
    <property type="entry name" value="Peripla_BP_I"/>
</dbReference>
<evidence type="ECO:0000313" key="6">
    <source>
        <dbReference type="EMBL" id="MDP9896835.1"/>
    </source>
</evidence>
<keyword evidence="3 4" id="KW-0732">Signal</keyword>
<evidence type="ECO:0000256" key="4">
    <source>
        <dbReference type="SAM" id="SignalP"/>
    </source>
</evidence>
<dbReference type="SUPFAM" id="SSF53822">
    <property type="entry name" value="Periplasmic binding protein-like I"/>
    <property type="match status" value="1"/>
</dbReference>
<dbReference type="CDD" id="cd06309">
    <property type="entry name" value="PBP1_galactofuranose_YtfQ-like"/>
    <property type="match status" value="1"/>
</dbReference>
<gene>
    <name evidence="6" type="ORF">J2W31_005976</name>
</gene>
<dbReference type="AlphaFoldDB" id="A0AAW8D6L1"/>
<dbReference type="InterPro" id="IPR025997">
    <property type="entry name" value="SBP_2_dom"/>
</dbReference>
<dbReference type="Proteomes" id="UP001242045">
    <property type="component" value="Unassembled WGS sequence"/>
</dbReference>
<dbReference type="EMBL" id="JAUSRD010000021">
    <property type="protein sequence ID" value="MDP9896835.1"/>
    <property type="molecule type" value="Genomic_DNA"/>
</dbReference>
<dbReference type="GO" id="GO:0030246">
    <property type="term" value="F:carbohydrate binding"/>
    <property type="evidence" value="ECO:0007669"/>
    <property type="project" value="UniProtKB-ARBA"/>
</dbReference>
<reference evidence="6" key="1">
    <citation type="submission" date="2023-07" db="EMBL/GenBank/DDBJ databases">
        <title>Sorghum-associated microbial communities from plants grown in Nebraska, USA.</title>
        <authorList>
            <person name="Schachtman D."/>
        </authorList>
    </citation>
    <scope>NUCLEOTIDE SEQUENCE</scope>
    <source>
        <strain evidence="6">DS3754</strain>
    </source>
</reference>
<accession>A0AAW8D6L1</accession>
<evidence type="ECO:0000313" key="7">
    <source>
        <dbReference type="Proteomes" id="UP001242045"/>
    </source>
</evidence>
<comment type="caution">
    <text evidence="6">The sequence shown here is derived from an EMBL/GenBank/DDBJ whole genome shotgun (WGS) entry which is preliminary data.</text>
</comment>
<dbReference type="RefSeq" id="WP_306882536.1">
    <property type="nucleotide sequence ID" value="NZ_JAUSRD010000021.1"/>
</dbReference>
<protein>
    <submittedName>
        <fullName evidence="6">Ribose transport system substrate-binding protein</fullName>
    </submittedName>
</protein>
<evidence type="ECO:0000259" key="5">
    <source>
        <dbReference type="Pfam" id="PF13407"/>
    </source>
</evidence>